<feature type="domain" description="Pesticin C-terminal" evidence="3">
    <location>
        <begin position="75"/>
        <end position="182"/>
    </location>
</feature>
<reference evidence="4" key="1">
    <citation type="journal article" date="2021" name="Proc. Natl. Acad. Sci. U.S.A.">
        <title>A Catalog of Tens of Thousands of Viruses from Human Metagenomes Reveals Hidden Associations with Chronic Diseases.</title>
        <authorList>
            <person name="Tisza M.J."/>
            <person name="Buck C.B."/>
        </authorList>
    </citation>
    <scope>NUCLEOTIDE SEQUENCE</scope>
    <source>
        <strain evidence="4">Ct2iq11</strain>
    </source>
</reference>
<evidence type="ECO:0000313" key="4">
    <source>
        <dbReference type="EMBL" id="DAF65021.1"/>
    </source>
</evidence>
<protein>
    <recommendedName>
        <fullName evidence="3">Pesticin C-terminal domain-containing protein</fullName>
    </recommendedName>
</protein>
<dbReference type="InterPro" id="IPR031922">
    <property type="entry name" value="Pesticin_C"/>
</dbReference>
<dbReference type="GO" id="GO:0031640">
    <property type="term" value="P:killing of cells of another organism"/>
    <property type="evidence" value="ECO:0007669"/>
    <property type="project" value="UniProtKB-KW"/>
</dbReference>
<keyword evidence="1" id="KW-0929">Antimicrobial</keyword>
<name>A0A8S5TPE2_9CAUD</name>
<evidence type="ECO:0000259" key="3">
    <source>
        <dbReference type="Pfam" id="PF16754"/>
    </source>
</evidence>
<dbReference type="GO" id="GO:0042742">
    <property type="term" value="P:defense response to bacterium"/>
    <property type="evidence" value="ECO:0007669"/>
    <property type="project" value="UniProtKB-KW"/>
</dbReference>
<sequence length="227" mass="25503">MPSVLRRETGSGMVSGRSRVAVEIDKIVRHLAGRGELCGYSLRGYIPCYLNDGSYKPVIYYGTTSIADVTPIDPEKGIQVGAGFDLGAYRRIELKRLGVPEELLKKLSRYTAHVGGDAMCWLRNRPFSVTLEQAFLLTRIMVEEYCCTTLIPQWNDAQEYKPFSRMSWQEQAVIFDVAHEFGVDHVLRDIDRYCDLLRSKDYAAIFGELGGYKYAASGEHEAPAEGS</sequence>
<dbReference type="InterPro" id="IPR023347">
    <property type="entry name" value="Lysozyme_dom_sf"/>
</dbReference>
<dbReference type="GO" id="GO:0003796">
    <property type="term" value="F:lysozyme activity"/>
    <property type="evidence" value="ECO:0007669"/>
    <property type="project" value="InterPro"/>
</dbReference>
<proteinExistence type="predicted"/>
<dbReference type="Pfam" id="PF16754">
    <property type="entry name" value="Pesticin"/>
    <property type="match status" value="1"/>
</dbReference>
<dbReference type="EMBL" id="BK032872">
    <property type="protein sequence ID" value="DAF65021.1"/>
    <property type="molecule type" value="Genomic_DNA"/>
</dbReference>
<accession>A0A8S5TPE2</accession>
<keyword evidence="2" id="KW-0081">Bacteriolytic enzyme</keyword>
<evidence type="ECO:0000256" key="2">
    <source>
        <dbReference type="ARBA" id="ARBA00022638"/>
    </source>
</evidence>
<evidence type="ECO:0000256" key="1">
    <source>
        <dbReference type="ARBA" id="ARBA00022529"/>
    </source>
</evidence>
<dbReference type="Gene3D" id="1.10.530.40">
    <property type="match status" value="1"/>
</dbReference>
<organism evidence="4">
    <name type="scientific">Podoviridae sp. ct2iq11</name>
    <dbReference type="NCBI Taxonomy" id="2827720"/>
    <lineage>
        <taxon>Viruses</taxon>
        <taxon>Duplodnaviria</taxon>
        <taxon>Heunggongvirae</taxon>
        <taxon>Uroviricota</taxon>
        <taxon>Caudoviricetes</taxon>
    </lineage>
</organism>